<dbReference type="eggNOG" id="arCOG10228">
    <property type="taxonomic scope" value="Archaea"/>
</dbReference>
<dbReference type="HOGENOM" id="CLU_2257243_0_0_2"/>
<evidence type="ECO:0000313" key="2">
    <source>
        <dbReference type="EMBL" id="ADB57566.1"/>
    </source>
</evidence>
<keyword evidence="3" id="KW-1185">Reference proteome</keyword>
<reference evidence="2 3" key="1">
    <citation type="journal article" date="2010" name="Stand. Genomic Sci.">
        <title>Complete genome sequence of Archaeoglobus profundus type strain (AV18).</title>
        <authorList>
            <person name="von Jan M."/>
            <person name="Lapidus A."/>
            <person name="Del Rio T.G."/>
            <person name="Copeland A."/>
            <person name="Tice H."/>
            <person name="Cheng J.F."/>
            <person name="Lucas S."/>
            <person name="Chen F."/>
            <person name="Nolan M."/>
            <person name="Goodwin L."/>
            <person name="Han C."/>
            <person name="Pitluck S."/>
            <person name="Liolios K."/>
            <person name="Ivanova N."/>
            <person name="Mavromatis K."/>
            <person name="Ovchinnikova G."/>
            <person name="Chertkov O."/>
            <person name="Pati A."/>
            <person name="Chen A."/>
            <person name="Palaniappan K."/>
            <person name="Land M."/>
            <person name="Hauser L."/>
            <person name="Chang Y.J."/>
            <person name="Jeffries C.D."/>
            <person name="Saunders E."/>
            <person name="Brettin T."/>
            <person name="Detter J.C."/>
            <person name="Chain P."/>
            <person name="Eichinger K."/>
            <person name="Huber H."/>
            <person name="Spring S."/>
            <person name="Rohde M."/>
            <person name="Goker M."/>
            <person name="Wirth R."/>
            <person name="Woyke T."/>
            <person name="Bristow J."/>
            <person name="Eisen J.A."/>
            <person name="Markowitz V."/>
            <person name="Hugenholtz P."/>
            <person name="Kyrpides N.C."/>
            <person name="Klenk H.P."/>
        </authorList>
    </citation>
    <scope>NUCLEOTIDE SEQUENCE [LARGE SCALE GENOMIC DNA]</scope>
    <source>
        <strain evidence="3">DSM 5631 / JCM 9629 / NBRC 100127 / Av18</strain>
    </source>
</reference>
<dbReference type="PaxDb" id="572546-Arcpr_0500"/>
<accession>D2RGZ1</accession>
<dbReference type="RefSeq" id="WP_012939902.1">
    <property type="nucleotide sequence ID" value="NC_013741.1"/>
</dbReference>
<gene>
    <name evidence="2" type="ordered locus">Arcpr_0500</name>
</gene>
<feature type="transmembrane region" description="Helical" evidence="1">
    <location>
        <begin position="6"/>
        <end position="27"/>
    </location>
</feature>
<organism evidence="2 3">
    <name type="scientific">Archaeoglobus profundus (strain DSM 5631 / JCM 9629 / NBRC 100127 / Av18)</name>
    <dbReference type="NCBI Taxonomy" id="572546"/>
    <lineage>
        <taxon>Archaea</taxon>
        <taxon>Methanobacteriati</taxon>
        <taxon>Methanobacteriota</taxon>
        <taxon>Archaeoglobi</taxon>
        <taxon>Archaeoglobales</taxon>
        <taxon>Archaeoglobaceae</taxon>
        <taxon>Archaeoglobus</taxon>
    </lineage>
</organism>
<keyword evidence="1" id="KW-0472">Membrane</keyword>
<protein>
    <submittedName>
        <fullName evidence="2">Uncharacterized protein</fullName>
    </submittedName>
</protein>
<proteinExistence type="predicted"/>
<evidence type="ECO:0000256" key="1">
    <source>
        <dbReference type="SAM" id="Phobius"/>
    </source>
</evidence>
<feature type="transmembrane region" description="Helical" evidence="1">
    <location>
        <begin position="59"/>
        <end position="77"/>
    </location>
</feature>
<feature type="transmembrane region" description="Helical" evidence="1">
    <location>
        <begin position="34"/>
        <end position="53"/>
    </location>
</feature>
<dbReference type="STRING" id="572546.Arcpr_0500"/>
<keyword evidence="1" id="KW-0812">Transmembrane</keyword>
<sequence length="96" mass="10139">MDKWAVIGVAVGFLFGFNGIATIFNMLGQAVNEVQAHLTQASTLILLIIAIVLIVKVRILASLLVGAIIGAILNFVLKANGIDVVGIVWSEILKAI</sequence>
<dbReference type="GeneID" id="8739159"/>
<dbReference type="AlphaFoldDB" id="D2RGZ1"/>
<dbReference type="EMBL" id="CP001857">
    <property type="protein sequence ID" value="ADB57566.1"/>
    <property type="molecule type" value="Genomic_DNA"/>
</dbReference>
<evidence type="ECO:0000313" key="3">
    <source>
        <dbReference type="Proteomes" id="UP000001901"/>
    </source>
</evidence>
<keyword evidence="1" id="KW-1133">Transmembrane helix</keyword>
<dbReference type="Proteomes" id="UP000001901">
    <property type="component" value="Chromosome"/>
</dbReference>
<name>D2RGZ1_ARCPA</name>
<dbReference type="KEGG" id="apo:Arcpr_0500"/>